<proteinExistence type="predicted"/>
<evidence type="ECO:0000313" key="2">
    <source>
        <dbReference type="EMBL" id="KZV55673.1"/>
    </source>
</evidence>
<feature type="region of interest" description="Disordered" evidence="1">
    <location>
        <begin position="15"/>
        <end position="95"/>
    </location>
</feature>
<dbReference type="AlphaFoldDB" id="A0A2Z7D9E9"/>
<dbReference type="EMBL" id="KQ988468">
    <property type="protein sequence ID" value="KZV55673.1"/>
    <property type="molecule type" value="Genomic_DNA"/>
</dbReference>
<organism evidence="2 3">
    <name type="scientific">Dorcoceras hygrometricum</name>
    <dbReference type="NCBI Taxonomy" id="472368"/>
    <lineage>
        <taxon>Eukaryota</taxon>
        <taxon>Viridiplantae</taxon>
        <taxon>Streptophyta</taxon>
        <taxon>Embryophyta</taxon>
        <taxon>Tracheophyta</taxon>
        <taxon>Spermatophyta</taxon>
        <taxon>Magnoliopsida</taxon>
        <taxon>eudicotyledons</taxon>
        <taxon>Gunneridae</taxon>
        <taxon>Pentapetalae</taxon>
        <taxon>asterids</taxon>
        <taxon>lamiids</taxon>
        <taxon>Lamiales</taxon>
        <taxon>Gesneriaceae</taxon>
        <taxon>Didymocarpoideae</taxon>
        <taxon>Trichosporeae</taxon>
        <taxon>Loxocarpinae</taxon>
        <taxon>Dorcoceras</taxon>
    </lineage>
</organism>
<feature type="compositionally biased region" description="Basic and acidic residues" evidence="1">
    <location>
        <begin position="45"/>
        <end position="58"/>
    </location>
</feature>
<reference evidence="2 3" key="1">
    <citation type="journal article" date="2015" name="Proc. Natl. Acad. Sci. U.S.A.">
        <title>The resurrection genome of Boea hygrometrica: A blueprint for survival of dehydration.</title>
        <authorList>
            <person name="Xiao L."/>
            <person name="Yang G."/>
            <person name="Zhang L."/>
            <person name="Yang X."/>
            <person name="Zhao S."/>
            <person name="Ji Z."/>
            <person name="Zhou Q."/>
            <person name="Hu M."/>
            <person name="Wang Y."/>
            <person name="Chen M."/>
            <person name="Xu Y."/>
            <person name="Jin H."/>
            <person name="Xiao X."/>
            <person name="Hu G."/>
            <person name="Bao F."/>
            <person name="Hu Y."/>
            <person name="Wan P."/>
            <person name="Li L."/>
            <person name="Deng X."/>
            <person name="Kuang T."/>
            <person name="Xiang C."/>
            <person name="Zhu J.K."/>
            <person name="Oliver M.J."/>
            <person name="He Y."/>
        </authorList>
    </citation>
    <scope>NUCLEOTIDE SEQUENCE [LARGE SCALE GENOMIC DNA]</scope>
    <source>
        <strain evidence="3">cv. XS01</strain>
    </source>
</reference>
<gene>
    <name evidence="2" type="ORF">F511_24350</name>
</gene>
<evidence type="ECO:0000313" key="3">
    <source>
        <dbReference type="Proteomes" id="UP000250235"/>
    </source>
</evidence>
<evidence type="ECO:0000256" key="1">
    <source>
        <dbReference type="SAM" id="MobiDB-lite"/>
    </source>
</evidence>
<name>A0A2Z7D9E9_9LAMI</name>
<protein>
    <submittedName>
        <fullName evidence="2">Uncharacterized protein</fullName>
    </submittedName>
</protein>
<accession>A0A2Z7D9E9</accession>
<feature type="compositionally biased region" description="Low complexity" evidence="1">
    <location>
        <begin position="76"/>
        <end position="95"/>
    </location>
</feature>
<dbReference type="Proteomes" id="UP000250235">
    <property type="component" value="Unassembled WGS sequence"/>
</dbReference>
<sequence>MTPKRLFPIATGATSMYSPHVHSRPKNLKISKSIKTGPISNIDPKTSRAARDRPELNPRKQTSRRSAAVKSPVGSRPPAATTSATRSARPRASLARQRASSRMLLPTLAQPVAFLPVTIAQPVRGCQHPVADLRAPSCGKRTAQRPIFMRHRAASARCCGRSSWPRCATRAHTIARAHACASAGSNCIDQIRTLALIPLLGNNGVGSGSRLPGHSRKQNCPGDDQYNKIQTQYEPFIGCFSGYYLAGVFAPGSDQFHEETGTSRPDKIGADGFSSKSWPEQIPARGGGGGGGGFLGEEGGVCITDSACKNQLVVVSVQYGPFNPYIPIRSTTIGKSRVVIDPIAMHTSWRSNSDIASVTRCIDHSRTQIFKFFRCTLGAGSGFAAAPTLHDKHRLKVYLHSIDEEGSSHIDE</sequence>
<keyword evidence="3" id="KW-1185">Reference proteome</keyword>